<gene>
    <name evidence="1" type="ORF">NEDG_01174</name>
</gene>
<protein>
    <submittedName>
        <fullName evidence="1">Uncharacterized protein</fullName>
    </submittedName>
</protein>
<proteinExistence type="predicted"/>
<dbReference type="RefSeq" id="XP_067543780.1">
    <property type="nucleotide sequence ID" value="XM_067688592.1"/>
</dbReference>
<dbReference type="OrthoDB" id="10536285at2759"/>
<evidence type="ECO:0000313" key="2">
    <source>
        <dbReference type="Proteomes" id="UP000185944"/>
    </source>
</evidence>
<reference evidence="1 2" key="1">
    <citation type="submission" date="2016-02" db="EMBL/GenBank/DDBJ databases">
        <title>Discovery of a natural microsporidian pathogen with a broad tissue tropism in Caenorhabditis elegans.</title>
        <authorList>
            <person name="Luallen R.J."/>
            <person name="Reinke A.W."/>
            <person name="Tong L."/>
            <person name="Botts M.R."/>
            <person name="Felix M.-A."/>
            <person name="Troemel E.R."/>
        </authorList>
    </citation>
    <scope>NUCLEOTIDE SEQUENCE [LARGE SCALE GENOMIC DNA]</scope>
    <source>
        <strain evidence="1 2">JUm2807</strain>
    </source>
</reference>
<dbReference type="AlphaFoldDB" id="A0A177EAT1"/>
<organism evidence="1 2">
    <name type="scientific">Nematocida displodere</name>
    <dbReference type="NCBI Taxonomy" id="1805483"/>
    <lineage>
        <taxon>Eukaryota</taxon>
        <taxon>Fungi</taxon>
        <taxon>Fungi incertae sedis</taxon>
        <taxon>Microsporidia</taxon>
        <taxon>Nematocida</taxon>
    </lineage>
</organism>
<sequence length="75" mass="8501">MDECKELFRALLAAPSEFSVAIDQLREKLCLKEKEIKESTLGITPEEASEMIGVLERKLTCLINWEKLFPATSQS</sequence>
<comment type="caution">
    <text evidence="1">The sequence shown here is derived from an EMBL/GenBank/DDBJ whole genome shotgun (WGS) entry which is preliminary data.</text>
</comment>
<name>A0A177EAT1_9MICR</name>
<dbReference type="GeneID" id="93647524"/>
<accession>A0A177EAT1</accession>
<dbReference type="Proteomes" id="UP000185944">
    <property type="component" value="Unassembled WGS sequence"/>
</dbReference>
<evidence type="ECO:0000313" key="1">
    <source>
        <dbReference type="EMBL" id="OAG29035.1"/>
    </source>
</evidence>
<dbReference type="VEuPathDB" id="MicrosporidiaDB:NEDG_01174"/>
<dbReference type="EMBL" id="LTDL01000042">
    <property type="protein sequence ID" value="OAG29035.1"/>
    <property type="molecule type" value="Genomic_DNA"/>
</dbReference>
<keyword evidence="2" id="KW-1185">Reference proteome</keyword>